<dbReference type="InterPro" id="IPR003661">
    <property type="entry name" value="HisK_dim/P_dom"/>
</dbReference>
<dbReference type="InterPro" id="IPR013783">
    <property type="entry name" value="Ig-like_fold"/>
</dbReference>
<dbReference type="Proteomes" id="UP000249873">
    <property type="component" value="Chromosome"/>
</dbReference>
<evidence type="ECO:0000256" key="3">
    <source>
        <dbReference type="ARBA" id="ARBA00022553"/>
    </source>
</evidence>
<keyword evidence="3" id="KW-0597">Phosphoprotein</keyword>
<dbReference type="InterPro" id="IPR004358">
    <property type="entry name" value="Sig_transdc_His_kin-like_C"/>
</dbReference>
<comment type="catalytic activity">
    <reaction evidence="1">
        <text>ATP + protein L-histidine = ADP + protein N-phospho-L-histidine.</text>
        <dbReference type="EC" id="2.7.13.3"/>
    </reaction>
</comment>
<dbReference type="SUPFAM" id="SSF55874">
    <property type="entry name" value="ATPase domain of HSP90 chaperone/DNA topoisomerase II/histidine kinase"/>
    <property type="match status" value="1"/>
</dbReference>
<dbReference type="InterPro" id="IPR011110">
    <property type="entry name" value="Reg_prop"/>
</dbReference>
<dbReference type="Pfam" id="PF07494">
    <property type="entry name" value="Reg_prop"/>
    <property type="match status" value="1"/>
</dbReference>
<dbReference type="InterPro" id="IPR036890">
    <property type="entry name" value="HATPase_C_sf"/>
</dbReference>
<dbReference type="RefSeq" id="WP_111370082.1">
    <property type="nucleotide sequence ID" value="NZ_CP029480.1"/>
</dbReference>
<dbReference type="InterPro" id="IPR015943">
    <property type="entry name" value="WD40/YVTN_repeat-like_dom_sf"/>
</dbReference>
<dbReference type="KEGG" id="als:DJ013_01830"/>
<dbReference type="Gene3D" id="2.60.40.10">
    <property type="entry name" value="Immunoglobulins"/>
    <property type="match status" value="1"/>
</dbReference>
<dbReference type="PROSITE" id="PS50109">
    <property type="entry name" value="HIS_KIN"/>
    <property type="match status" value="1"/>
</dbReference>
<dbReference type="SUPFAM" id="SSF47384">
    <property type="entry name" value="Homodimeric domain of signal transducing histidine kinase"/>
    <property type="match status" value="1"/>
</dbReference>
<dbReference type="CDD" id="cd00082">
    <property type="entry name" value="HisKA"/>
    <property type="match status" value="1"/>
</dbReference>
<dbReference type="InterPro" id="IPR003594">
    <property type="entry name" value="HATPase_dom"/>
</dbReference>
<dbReference type="SUPFAM" id="SSF63829">
    <property type="entry name" value="Calcium-dependent phosphotriesterase"/>
    <property type="match status" value="3"/>
</dbReference>
<accession>A0A2Z4G7B9</accession>
<dbReference type="AlphaFoldDB" id="A0A2Z4G7B9"/>
<keyword evidence="4" id="KW-1133">Transmembrane helix</keyword>
<proteinExistence type="predicted"/>
<keyword evidence="7" id="KW-1185">Reference proteome</keyword>
<evidence type="ECO:0000313" key="7">
    <source>
        <dbReference type="Proteomes" id="UP000249873"/>
    </source>
</evidence>
<dbReference type="InterPro" id="IPR011123">
    <property type="entry name" value="Y_Y_Y"/>
</dbReference>
<evidence type="ECO:0000313" key="6">
    <source>
        <dbReference type="EMBL" id="AWV96980.1"/>
    </source>
</evidence>
<dbReference type="PRINTS" id="PR00344">
    <property type="entry name" value="BCTRLSENSOR"/>
</dbReference>
<dbReference type="Pfam" id="PF07495">
    <property type="entry name" value="Y_Y_Y"/>
    <property type="match status" value="1"/>
</dbReference>
<evidence type="ECO:0000256" key="4">
    <source>
        <dbReference type="SAM" id="Phobius"/>
    </source>
</evidence>
<dbReference type="InterPro" id="IPR005467">
    <property type="entry name" value="His_kinase_dom"/>
</dbReference>
<organism evidence="6 7">
    <name type="scientific">Arcticibacterium luteifluviistationis</name>
    <dbReference type="NCBI Taxonomy" id="1784714"/>
    <lineage>
        <taxon>Bacteria</taxon>
        <taxon>Pseudomonadati</taxon>
        <taxon>Bacteroidota</taxon>
        <taxon>Cytophagia</taxon>
        <taxon>Cytophagales</taxon>
        <taxon>Leadbetterellaceae</taxon>
        <taxon>Arcticibacterium</taxon>
    </lineage>
</organism>
<dbReference type="EMBL" id="CP029480">
    <property type="protein sequence ID" value="AWV96980.1"/>
    <property type="molecule type" value="Genomic_DNA"/>
</dbReference>
<reference evidence="6 7" key="1">
    <citation type="submission" date="2018-05" db="EMBL/GenBank/DDBJ databases">
        <title>Complete genome sequence of Arcticibacterium luteifluviistationis SM1504T, a cytophagaceae bacterium isolated from Arctic surface seawater.</title>
        <authorList>
            <person name="Li Y."/>
            <person name="Qin Q.-L."/>
        </authorList>
    </citation>
    <scope>NUCLEOTIDE SEQUENCE [LARGE SCALE GENOMIC DNA]</scope>
    <source>
        <strain evidence="6 7">SM1504</strain>
    </source>
</reference>
<dbReference type="SMART" id="SM00387">
    <property type="entry name" value="HATPase_c"/>
    <property type="match status" value="1"/>
</dbReference>
<keyword evidence="4" id="KW-0812">Transmembrane</keyword>
<protein>
    <recommendedName>
        <fullName evidence="2">histidine kinase</fullName>
        <ecNumber evidence="2">2.7.13.3</ecNumber>
    </recommendedName>
</protein>
<name>A0A2Z4G7B9_9BACT</name>
<gene>
    <name evidence="6" type="ORF">DJ013_01830</name>
</gene>
<dbReference type="Gene3D" id="1.10.287.130">
    <property type="match status" value="1"/>
</dbReference>
<dbReference type="Gene3D" id="3.30.565.10">
    <property type="entry name" value="Histidine kinase-like ATPase, C-terminal domain"/>
    <property type="match status" value="1"/>
</dbReference>
<dbReference type="GO" id="GO:0000155">
    <property type="term" value="F:phosphorelay sensor kinase activity"/>
    <property type="evidence" value="ECO:0007669"/>
    <property type="project" value="InterPro"/>
</dbReference>
<dbReference type="Pfam" id="PF02518">
    <property type="entry name" value="HATPase_c"/>
    <property type="match status" value="1"/>
</dbReference>
<dbReference type="InterPro" id="IPR036097">
    <property type="entry name" value="HisK_dim/P_sf"/>
</dbReference>
<dbReference type="EC" id="2.7.13.3" evidence="2"/>
<dbReference type="SMART" id="SM00388">
    <property type="entry name" value="HisKA"/>
    <property type="match status" value="1"/>
</dbReference>
<evidence type="ECO:0000256" key="2">
    <source>
        <dbReference type="ARBA" id="ARBA00012438"/>
    </source>
</evidence>
<dbReference type="Gene3D" id="2.130.10.10">
    <property type="entry name" value="YVTN repeat-like/Quinoprotein amine dehydrogenase"/>
    <property type="match status" value="3"/>
</dbReference>
<dbReference type="PANTHER" id="PTHR43547">
    <property type="entry name" value="TWO-COMPONENT HISTIDINE KINASE"/>
    <property type="match status" value="1"/>
</dbReference>
<dbReference type="OrthoDB" id="9806995at2"/>
<sequence>MKKYMFMKSMLLSETRLHKSHVIPKLLFYSLFLGSISLSCVNKNDVSEKTKFDEFKTPKTHPLKFSEEKPLKWNVTNLDTLPAPKSSYFNLDKLPSKGFELNSFKPIKKPMTTVLLDWDNIPNTKINLDTLPGKAFIPKISIITEPLYFEVGVPIVIDKVSSGILTVPGLEGMQSFSAFVDRNGMKWFGTDRGLVMVDGQSITTYSSFRRVSDITQDKAGRIWLATVSDGIIVLDIENGLQLKYSFDGNVNDILCDFKENIWVSIGQGDGNGSLHKISSDFRTITKIIFPEKLDGKSISLVEDFSHNIWIGQHHSISMLDSSRTNLKTFGSKEGLEIEYSMNLYLDSQGDVWFGSYNNKLNAISVKNKTLKSLSFETRMNMELQEDDKGRLWIMAEEGAIHVLNKNKTEIMTINSEAYLYGQGLSGSILDEFGNLWIVNQNYGILIIDTSVPFTEHFNDNLGLVDGNVWSICEDSESNIWMGTYNGLNIFNPKTKKLMAFGASQGYQKDVHEASRHTNTILEYEKDKILLGGSGGFYLIDNKKHSIKNYGRNQGIRNLSKAIQDDEKNIWMTDGDTRMSMFNYKTNVLKVLDESIGLTSNSTIPIFNDKKGNIWAGTTRGVYVINPQKNTYKTLSTADGLISNEIMTMELNINGDIYVATTIGISIINPVDKTITNIGESEGLIPEMTFDLIRLDSTVYAGTLDGLIEIKKPNTENKNWEFNNFNVQNGMSNVDFNQDVGISLKNGELWLGVYGPTPNLTVFRKKPEAKKIPLKTNITGLNIMDERTQFKKNERFITYLSKGDSIWMPNGSDFFTESTLPKDEGYLSVNNIKWDSTYGYYSLPANLVLPYNQNALNFSFNNNSAIGGKSITYKYVLEGADTEWLIGGAAAKSKNYYNLKAGNYTFKVISRDINGIWSEPAEFSFTVLPPWWQTWWAYLLFGLLLAGLLRIYIVFRARKLVKENRILEDKVNHRTKELEESIQNLKSTQTQLVQSEKMASLGELTAGIAHEIQNPLNFVNNFAEVSEELVAELKEELEKGDIEEAKAISDDVIQNLSKISHHGKRASSIVRGMLEHSRTNPGQKEMVNINLLADEYFRLAYHGLRAKDKSFNAELVSKYDDSIKEISVVGQDIGRVVLNLINNAFHAVAEKAEGTEKGTFKPTVTVSTHSHDDTIQISIKDNGSGIPDAIKDKIFHPFFTTKETGKGTGLGLSLAYDIVQAHGGELKVTSETGVGTEFIITLPVV</sequence>
<evidence type="ECO:0000259" key="5">
    <source>
        <dbReference type="PROSITE" id="PS50109"/>
    </source>
</evidence>
<feature type="transmembrane region" description="Helical" evidence="4">
    <location>
        <begin position="934"/>
        <end position="954"/>
    </location>
</feature>
<dbReference type="PANTHER" id="PTHR43547:SF2">
    <property type="entry name" value="HYBRID SIGNAL TRANSDUCTION HISTIDINE KINASE C"/>
    <property type="match status" value="1"/>
</dbReference>
<feature type="domain" description="Histidine kinase" evidence="5">
    <location>
        <begin position="1006"/>
        <end position="1244"/>
    </location>
</feature>
<keyword evidence="4" id="KW-0472">Membrane</keyword>
<evidence type="ECO:0000256" key="1">
    <source>
        <dbReference type="ARBA" id="ARBA00000085"/>
    </source>
</evidence>